<name>A0A7W9T184_9BACT</name>
<gene>
    <name evidence="1" type="ORF">HNQ93_002480</name>
</gene>
<comment type="caution">
    <text evidence="1">The sequence shown here is derived from an EMBL/GenBank/DDBJ whole genome shotgun (WGS) entry which is preliminary data.</text>
</comment>
<sequence length="126" mass="14132">MPRYVAFSTEQNQRDNNPLQAYALSGSDLLPMYFGAINSVNILLGENNSGKSRFMREVMRSVDVKTIIDNGNIVNISDVARLITKKVDNIKKDLDVVVKTKNTTRSSSFENSFGKILANFIVSKRQ</sequence>
<reference evidence="1 2" key="1">
    <citation type="submission" date="2020-08" db="EMBL/GenBank/DDBJ databases">
        <title>Genomic Encyclopedia of Type Strains, Phase IV (KMG-IV): sequencing the most valuable type-strain genomes for metagenomic binning, comparative biology and taxonomic classification.</title>
        <authorList>
            <person name="Goeker M."/>
        </authorList>
    </citation>
    <scope>NUCLEOTIDE SEQUENCE [LARGE SCALE GENOMIC DNA]</scope>
    <source>
        <strain evidence="1 2">DSM 26718</strain>
    </source>
</reference>
<accession>A0A7W9T184</accession>
<dbReference type="AlphaFoldDB" id="A0A7W9T184"/>
<protein>
    <submittedName>
        <fullName evidence="1">Uncharacterized protein</fullName>
    </submittedName>
</protein>
<dbReference type="EMBL" id="JACHGG010000003">
    <property type="protein sequence ID" value="MBB6059620.1"/>
    <property type="molecule type" value="Genomic_DNA"/>
</dbReference>
<dbReference type="RefSeq" id="WP_183403919.1">
    <property type="nucleotide sequence ID" value="NZ_JACHGG010000003.1"/>
</dbReference>
<proteinExistence type="predicted"/>
<evidence type="ECO:0000313" key="1">
    <source>
        <dbReference type="EMBL" id="MBB6059620.1"/>
    </source>
</evidence>
<organism evidence="1 2">
    <name type="scientific">Hymenobacter luteus</name>
    <dbReference type="NCBI Taxonomy" id="1411122"/>
    <lineage>
        <taxon>Bacteria</taxon>
        <taxon>Pseudomonadati</taxon>
        <taxon>Bacteroidota</taxon>
        <taxon>Cytophagia</taxon>
        <taxon>Cytophagales</taxon>
        <taxon>Hymenobacteraceae</taxon>
        <taxon>Hymenobacter</taxon>
    </lineage>
</organism>
<dbReference type="Proteomes" id="UP000532746">
    <property type="component" value="Unassembled WGS sequence"/>
</dbReference>
<evidence type="ECO:0000313" key="2">
    <source>
        <dbReference type="Proteomes" id="UP000532746"/>
    </source>
</evidence>
<keyword evidence="2" id="KW-1185">Reference proteome</keyword>